<proteinExistence type="predicted"/>
<feature type="transmembrane region" description="Helical" evidence="1">
    <location>
        <begin position="147"/>
        <end position="168"/>
    </location>
</feature>
<name>A0A3B0J846_9RICK</name>
<accession>A0A3B0J846</accession>
<reference evidence="2" key="1">
    <citation type="submission" date="2018-04" db="EMBL/GenBank/DDBJ databases">
        <authorList>
            <person name="Go L.Y."/>
            <person name="Mitchell J.A."/>
        </authorList>
    </citation>
    <scope>NUCLEOTIDE SEQUENCE</scope>
    <source>
        <strain evidence="2">WBAD</strain>
    </source>
</reference>
<dbReference type="EMBL" id="OUNE01000146">
    <property type="protein sequence ID" value="SPP33273.1"/>
    <property type="molecule type" value="Genomic_DNA"/>
</dbReference>
<evidence type="ECO:0000256" key="1">
    <source>
        <dbReference type="SAM" id="Phobius"/>
    </source>
</evidence>
<keyword evidence="1" id="KW-0812">Transmembrane</keyword>
<feature type="transmembrane region" description="Helical" evidence="1">
    <location>
        <begin position="110"/>
        <end position="132"/>
    </location>
</feature>
<organism evidence="2">
    <name type="scientific">Wolbachia endosymbiont of Aleurodicus dispersus</name>
    <dbReference type="NCBI Taxonomy" id="1288877"/>
    <lineage>
        <taxon>Bacteria</taxon>
        <taxon>Pseudomonadati</taxon>
        <taxon>Pseudomonadota</taxon>
        <taxon>Alphaproteobacteria</taxon>
        <taxon>Rickettsiales</taxon>
        <taxon>Anaplasmataceae</taxon>
        <taxon>Wolbachieae</taxon>
        <taxon>Wolbachia</taxon>
    </lineage>
</organism>
<gene>
    <name evidence="2" type="ORF">WBAD_0842</name>
</gene>
<keyword evidence="1" id="KW-1133">Transmembrane helix</keyword>
<feature type="transmembrane region" description="Helical" evidence="1">
    <location>
        <begin position="239"/>
        <end position="256"/>
    </location>
</feature>
<dbReference type="SUPFAM" id="SSF46565">
    <property type="entry name" value="Chaperone J-domain"/>
    <property type="match status" value="1"/>
</dbReference>
<sequence length="306" mass="34551">MGYKLRKREYDYNESLFKEIGIQVQEVEGCNFLEISNIIAKNYRRLSIKCHPDKPGGSDEKIQALNRNKAALLQYIKPLSGKNQGLIIPEEWKRYLQSIQQGQNDKHTKYYGVFSLVSFLLYISSLVSYIYLGFKLYKAANFTDAPGILFSASLITSVTTFFLSVYLISSLFKKAMDLQNLQQEQGENLDQEELKDEMFKSKAFKYLILTFQISNYLPPILLVAGLVLQYQSSCVESKILIGFATVLGCSLLLHLASEIYERKVVNLVKTEGIGDEQNVPIGALTEKPSRIVNPDGAFNVSAHQVG</sequence>
<dbReference type="AlphaFoldDB" id="A0A3B0J846"/>
<keyword evidence="1" id="KW-0472">Membrane</keyword>
<dbReference type="Gene3D" id="1.10.287.110">
    <property type="entry name" value="DnaJ domain"/>
    <property type="match status" value="1"/>
</dbReference>
<dbReference type="InterPro" id="IPR036869">
    <property type="entry name" value="J_dom_sf"/>
</dbReference>
<evidence type="ECO:0000313" key="2">
    <source>
        <dbReference type="EMBL" id="SPP33273.1"/>
    </source>
</evidence>
<feature type="transmembrane region" description="Helical" evidence="1">
    <location>
        <begin position="206"/>
        <end position="227"/>
    </location>
</feature>
<protein>
    <submittedName>
        <fullName evidence="2">Uncharacterized protein</fullName>
    </submittedName>
</protein>